<feature type="transmembrane region" description="Helical" evidence="12">
    <location>
        <begin position="422"/>
        <end position="442"/>
    </location>
</feature>
<feature type="transmembrane region" description="Helical" evidence="12">
    <location>
        <begin position="268"/>
        <end position="293"/>
    </location>
</feature>
<keyword evidence="6 12" id="KW-1133">Transmembrane helix</keyword>
<evidence type="ECO:0000256" key="11">
    <source>
        <dbReference type="RuleBase" id="RU362091"/>
    </source>
</evidence>
<proteinExistence type="inferred from homology"/>
<evidence type="ECO:0000313" key="14">
    <source>
        <dbReference type="Proteomes" id="UP001186452"/>
    </source>
</evidence>
<sequence length="515" mass="57536">MGTTTLTIVLGYMTLTFLIGYLVSRKIGEKGSVSTGERNFSAWVAGVSILATYVSAMTFIGVPGWVYQSGMEALIIHINYPIVIFFVCSFFIPVFYKMKIHSIYEYLEIRFGYKARAINVAAFLFIQTISAALALYAIALLVSRILPLDIYECIVVISIFTAAYTYLGGIAAVMWTDVLQTCVLVLGFILVFYFLSQSVTMDEILANKEVVVDRLQVLDTSLDFTNETTLYAGLFAVAFLHLSVYGSNQLIIQRTLATKDLASARKSMLYVGYGMFFVYFLFSIMGVLLYIFYDGQEFVNANSIVLHFVFNNTNEIVQGVVITSLIAAAMSTLDSTYNSMSTILTYDIYKRFIQRDRAERHYNLIAKRFSLFCAVVLIGPAMLSVSNESVTKLIASFTSLFVGVRLGSFLLGLFYKKANETGVLFGTITSLVSLAVCYYSGLAWPWQAPIGTLVFIATGVLTSRYLGTQSEQNIRFIETQEQLFERPTQGQYGLLVFTLLTLVACYYLPRVVSFL</sequence>
<keyword evidence="14" id="KW-1185">Reference proteome</keyword>
<comment type="subcellular location">
    <subcellularLocation>
        <location evidence="1">Cell membrane</location>
        <topology evidence="1">Multi-pass membrane protein</topology>
    </subcellularLocation>
</comment>
<dbReference type="Gene3D" id="1.20.1730.10">
    <property type="entry name" value="Sodium/glucose cotransporter"/>
    <property type="match status" value="1"/>
</dbReference>
<feature type="transmembrane region" description="Helical" evidence="12">
    <location>
        <begin position="492"/>
        <end position="509"/>
    </location>
</feature>
<keyword evidence="7" id="KW-0915">Sodium</keyword>
<accession>A0ABU3ZI32</accession>
<dbReference type="InterPro" id="IPR038377">
    <property type="entry name" value="Na/Glc_symporter_sf"/>
</dbReference>
<protein>
    <submittedName>
        <fullName evidence="13">Sodium/solute symporter</fullName>
    </submittedName>
</protein>
<dbReference type="Pfam" id="PF00474">
    <property type="entry name" value="SSF"/>
    <property type="match status" value="1"/>
</dbReference>
<feature type="transmembrane region" description="Helical" evidence="12">
    <location>
        <begin position="43"/>
        <end position="66"/>
    </location>
</feature>
<feature type="transmembrane region" description="Helical" evidence="12">
    <location>
        <begin position="174"/>
        <end position="195"/>
    </location>
</feature>
<feature type="transmembrane region" description="Helical" evidence="12">
    <location>
        <begin position="393"/>
        <end position="415"/>
    </location>
</feature>
<evidence type="ECO:0000256" key="8">
    <source>
        <dbReference type="ARBA" id="ARBA00023065"/>
    </source>
</evidence>
<evidence type="ECO:0000256" key="9">
    <source>
        <dbReference type="ARBA" id="ARBA00023136"/>
    </source>
</evidence>
<organism evidence="13 14">
    <name type="scientific">Photobacterium rosenbergii</name>
    <dbReference type="NCBI Taxonomy" id="294936"/>
    <lineage>
        <taxon>Bacteria</taxon>
        <taxon>Pseudomonadati</taxon>
        <taxon>Pseudomonadota</taxon>
        <taxon>Gammaproteobacteria</taxon>
        <taxon>Vibrionales</taxon>
        <taxon>Vibrionaceae</taxon>
        <taxon>Photobacterium</taxon>
    </lineage>
</organism>
<dbReference type="RefSeq" id="WP_317522544.1">
    <property type="nucleotide sequence ID" value="NZ_JAWJZI010000004.1"/>
</dbReference>
<evidence type="ECO:0000256" key="12">
    <source>
        <dbReference type="SAM" id="Phobius"/>
    </source>
</evidence>
<evidence type="ECO:0000256" key="5">
    <source>
        <dbReference type="ARBA" id="ARBA00022692"/>
    </source>
</evidence>
<keyword evidence="10" id="KW-0739">Sodium transport</keyword>
<evidence type="ECO:0000256" key="7">
    <source>
        <dbReference type="ARBA" id="ARBA00023053"/>
    </source>
</evidence>
<dbReference type="PANTHER" id="PTHR42985:SF47">
    <property type="entry name" value="INTEGRAL MEMBRANE TRANSPORT PROTEIN"/>
    <property type="match status" value="1"/>
</dbReference>
<feature type="transmembrane region" description="Helical" evidence="12">
    <location>
        <begin position="369"/>
        <end position="387"/>
    </location>
</feature>
<feature type="transmembrane region" description="Helical" evidence="12">
    <location>
        <begin position="316"/>
        <end position="333"/>
    </location>
</feature>
<dbReference type="InterPro" id="IPR001734">
    <property type="entry name" value="Na/solute_symporter"/>
</dbReference>
<dbReference type="Proteomes" id="UP001186452">
    <property type="component" value="Unassembled WGS sequence"/>
</dbReference>
<dbReference type="NCBIfam" id="TIGR00813">
    <property type="entry name" value="sss"/>
    <property type="match status" value="1"/>
</dbReference>
<feature type="transmembrane region" description="Helical" evidence="12">
    <location>
        <begin position="78"/>
        <end position="96"/>
    </location>
</feature>
<keyword evidence="9 12" id="KW-0472">Membrane</keyword>
<feature type="transmembrane region" description="Helical" evidence="12">
    <location>
        <begin position="117"/>
        <end position="142"/>
    </location>
</feature>
<feature type="transmembrane region" description="Helical" evidence="12">
    <location>
        <begin position="6"/>
        <end position="23"/>
    </location>
</feature>
<feature type="transmembrane region" description="Helical" evidence="12">
    <location>
        <begin position="448"/>
        <end position="467"/>
    </location>
</feature>
<evidence type="ECO:0000256" key="1">
    <source>
        <dbReference type="ARBA" id="ARBA00004651"/>
    </source>
</evidence>
<evidence type="ECO:0000256" key="2">
    <source>
        <dbReference type="ARBA" id="ARBA00006434"/>
    </source>
</evidence>
<comment type="similarity">
    <text evidence="2 11">Belongs to the sodium:solute symporter (SSF) (TC 2.A.21) family.</text>
</comment>
<evidence type="ECO:0000256" key="6">
    <source>
        <dbReference type="ARBA" id="ARBA00022989"/>
    </source>
</evidence>
<feature type="transmembrane region" description="Helical" evidence="12">
    <location>
        <begin position="148"/>
        <end position="167"/>
    </location>
</feature>
<reference evidence="13 14" key="1">
    <citation type="submission" date="2023-10" db="EMBL/GenBank/DDBJ databases">
        <title>Marine bacteria isolated from horseshoe crab.</title>
        <authorList>
            <person name="Cheng T.H."/>
        </authorList>
    </citation>
    <scope>NUCLEOTIDE SEQUENCE [LARGE SCALE GENOMIC DNA]</scope>
    <source>
        <strain evidence="13 14">HSC6</strain>
    </source>
</reference>
<evidence type="ECO:0000256" key="4">
    <source>
        <dbReference type="ARBA" id="ARBA00022475"/>
    </source>
</evidence>
<gene>
    <name evidence="13" type="ORF">R2X38_12370</name>
</gene>
<dbReference type="EMBL" id="JAWJZI010000004">
    <property type="protein sequence ID" value="MDV5169788.1"/>
    <property type="molecule type" value="Genomic_DNA"/>
</dbReference>
<keyword evidence="5 12" id="KW-0812">Transmembrane</keyword>
<evidence type="ECO:0000313" key="13">
    <source>
        <dbReference type="EMBL" id="MDV5169788.1"/>
    </source>
</evidence>
<dbReference type="PANTHER" id="PTHR42985">
    <property type="entry name" value="SODIUM-COUPLED MONOCARBOXYLATE TRANSPORTER"/>
    <property type="match status" value="1"/>
</dbReference>
<feature type="transmembrane region" description="Helical" evidence="12">
    <location>
        <begin position="228"/>
        <end position="247"/>
    </location>
</feature>
<keyword evidence="3" id="KW-0813">Transport</keyword>
<comment type="caution">
    <text evidence="13">The sequence shown here is derived from an EMBL/GenBank/DDBJ whole genome shotgun (WGS) entry which is preliminary data.</text>
</comment>
<evidence type="ECO:0000256" key="3">
    <source>
        <dbReference type="ARBA" id="ARBA00022448"/>
    </source>
</evidence>
<keyword evidence="4" id="KW-1003">Cell membrane</keyword>
<evidence type="ECO:0000256" key="10">
    <source>
        <dbReference type="ARBA" id="ARBA00023201"/>
    </source>
</evidence>
<dbReference type="PROSITE" id="PS50283">
    <property type="entry name" value="NA_SOLUT_SYMP_3"/>
    <property type="match status" value="1"/>
</dbReference>
<keyword evidence="8" id="KW-0406">Ion transport</keyword>
<name>A0ABU3ZI32_9GAMM</name>
<dbReference type="InterPro" id="IPR051163">
    <property type="entry name" value="Sodium:Solute_Symporter_SSF"/>
</dbReference>